<dbReference type="Proteomes" id="UP000011713">
    <property type="component" value="Unassembled WGS sequence"/>
</dbReference>
<dbReference type="PROSITE" id="PS51203">
    <property type="entry name" value="CS"/>
    <property type="match status" value="1"/>
</dbReference>
<dbReference type="GO" id="GO:0005737">
    <property type="term" value="C:cytoplasm"/>
    <property type="evidence" value="ECO:0007669"/>
    <property type="project" value="TreeGrafter"/>
</dbReference>
<dbReference type="HOGENOM" id="CLU_047332_1_0_1"/>
<keyword evidence="5" id="KW-1185">Reference proteome</keyword>
<dbReference type="EnsemblProtists" id="HpaT803517">
    <property type="protein sequence ID" value="HpaP803517"/>
    <property type="gene ID" value="HpaG803517"/>
</dbReference>
<name>M4BB55_HYAAE</name>
<dbReference type="PANTHER" id="PTHR12356:SF17">
    <property type="entry name" value="CS DOMAIN-CONTAINING PROTEIN"/>
    <property type="match status" value="1"/>
</dbReference>
<evidence type="ECO:0000256" key="2">
    <source>
        <dbReference type="SAM" id="MobiDB-lite"/>
    </source>
</evidence>
<feature type="domain" description="CS" evidence="3">
    <location>
        <begin position="139"/>
        <end position="229"/>
    </location>
</feature>
<dbReference type="Gene3D" id="2.60.40.790">
    <property type="match status" value="1"/>
</dbReference>
<dbReference type="GO" id="GO:0006457">
    <property type="term" value="P:protein folding"/>
    <property type="evidence" value="ECO:0007669"/>
    <property type="project" value="TreeGrafter"/>
</dbReference>
<feature type="region of interest" description="Disordered" evidence="2">
    <location>
        <begin position="76"/>
        <end position="106"/>
    </location>
</feature>
<dbReference type="OMA" id="PMKAEEM"/>
<reference evidence="5" key="1">
    <citation type="journal article" date="2010" name="Science">
        <title>Signatures of adaptation to obligate biotrophy in the Hyaloperonospora arabidopsidis genome.</title>
        <authorList>
            <person name="Baxter L."/>
            <person name="Tripathy S."/>
            <person name="Ishaque N."/>
            <person name="Boot N."/>
            <person name="Cabral A."/>
            <person name="Kemen E."/>
            <person name="Thines M."/>
            <person name="Ah-Fong A."/>
            <person name="Anderson R."/>
            <person name="Badejoko W."/>
            <person name="Bittner-Eddy P."/>
            <person name="Boore J.L."/>
            <person name="Chibucos M.C."/>
            <person name="Coates M."/>
            <person name="Dehal P."/>
            <person name="Delehaunty K."/>
            <person name="Dong S."/>
            <person name="Downton P."/>
            <person name="Dumas B."/>
            <person name="Fabro G."/>
            <person name="Fronick C."/>
            <person name="Fuerstenberg S.I."/>
            <person name="Fulton L."/>
            <person name="Gaulin E."/>
            <person name="Govers F."/>
            <person name="Hughes L."/>
            <person name="Humphray S."/>
            <person name="Jiang R.H."/>
            <person name="Judelson H."/>
            <person name="Kamoun S."/>
            <person name="Kyung K."/>
            <person name="Meijer H."/>
            <person name="Minx P."/>
            <person name="Morris P."/>
            <person name="Nelson J."/>
            <person name="Phuntumart V."/>
            <person name="Qutob D."/>
            <person name="Rehmany A."/>
            <person name="Rougon-Cardoso A."/>
            <person name="Ryden P."/>
            <person name="Torto-Alalibo T."/>
            <person name="Studholme D."/>
            <person name="Wang Y."/>
            <person name="Win J."/>
            <person name="Wood J."/>
            <person name="Clifton S.W."/>
            <person name="Rogers J."/>
            <person name="Van den Ackerveken G."/>
            <person name="Jones J.D."/>
            <person name="McDowell J.M."/>
            <person name="Beynon J."/>
            <person name="Tyler B.M."/>
        </authorList>
    </citation>
    <scope>NUCLEOTIDE SEQUENCE [LARGE SCALE GENOMIC DNA]</scope>
    <source>
        <strain evidence="5">Emoy2</strain>
    </source>
</reference>
<dbReference type="InterPro" id="IPR037898">
    <property type="entry name" value="NudC_fam"/>
</dbReference>
<dbReference type="CDD" id="cd06467">
    <property type="entry name" value="p23_NUDC_like"/>
    <property type="match status" value="1"/>
</dbReference>
<evidence type="ECO:0000259" key="3">
    <source>
        <dbReference type="PROSITE" id="PS51203"/>
    </source>
</evidence>
<dbReference type="eggNOG" id="KOG2265">
    <property type="taxonomic scope" value="Eukaryota"/>
</dbReference>
<organism evidence="4 5">
    <name type="scientific">Hyaloperonospora arabidopsidis (strain Emoy2)</name>
    <name type="common">Downy mildew agent</name>
    <name type="synonym">Peronospora arabidopsidis</name>
    <dbReference type="NCBI Taxonomy" id="559515"/>
    <lineage>
        <taxon>Eukaryota</taxon>
        <taxon>Sar</taxon>
        <taxon>Stramenopiles</taxon>
        <taxon>Oomycota</taxon>
        <taxon>Peronosporomycetes</taxon>
        <taxon>Peronosporales</taxon>
        <taxon>Peronosporaceae</taxon>
        <taxon>Hyaloperonospora</taxon>
    </lineage>
</organism>
<feature type="compositionally biased region" description="Low complexity" evidence="2">
    <location>
        <begin position="91"/>
        <end position="103"/>
    </location>
</feature>
<reference evidence="4" key="2">
    <citation type="submission" date="2015-06" db="UniProtKB">
        <authorList>
            <consortium name="EnsemblProtists"/>
        </authorList>
    </citation>
    <scope>IDENTIFICATION</scope>
    <source>
        <strain evidence="4">Emoy2</strain>
    </source>
</reference>
<dbReference type="GO" id="GO:0051082">
    <property type="term" value="F:unfolded protein binding"/>
    <property type="evidence" value="ECO:0007669"/>
    <property type="project" value="TreeGrafter"/>
</dbReference>
<dbReference type="Pfam" id="PF14050">
    <property type="entry name" value="Nudc_N"/>
    <property type="match status" value="1"/>
</dbReference>
<dbReference type="InterPro" id="IPR008978">
    <property type="entry name" value="HSP20-like_chaperone"/>
</dbReference>
<dbReference type="SUPFAM" id="SSF49764">
    <property type="entry name" value="HSP20-like chaperones"/>
    <property type="match status" value="1"/>
</dbReference>
<evidence type="ECO:0000256" key="1">
    <source>
        <dbReference type="ARBA" id="ARBA00022553"/>
    </source>
</evidence>
<dbReference type="AlphaFoldDB" id="M4BB55"/>
<keyword evidence="1" id="KW-0597">Phosphoprotein</keyword>
<dbReference type="VEuPathDB" id="FungiDB:HpaG803517"/>
<dbReference type="PANTHER" id="PTHR12356">
    <property type="entry name" value="NUCLEAR MOVEMENT PROTEIN NUDC"/>
    <property type="match status" value="1"/>
</dbReference>
<sequence length="299" mass="33203">MTDAMSAVPGRFDTLLTQLAQQHGGVESLLDSFFDFLHRKTDFYVVSNDPTRHKMGFLPGQAQQKVLEAFQKHSMKSLDERHGSSSAVRMGTKTEATKETTAGRAASTVTMTRAPAGTITRRELKLTEDGKQIPVGNGGVAGNYTWTQTLDEVSIQMEFAQGTQAKDLDCQIGSTRLRVALKSDQTNPLLEGEFPEKVRLDESTWSIESSHTLSISLEKVKRTWWACAMKGGPEIDTSQVDSRRNIQEYDEATQGAIRKAMYDQRQQQLNGGLPLTLEERMLHEAKDLPGSPFLPLTQP</sequence>
<dbReference type="InterPro" id="IPR007052">
    <property type="entry name" value="CS_dom"/>
</dbReference>
<evidence type="ECO:0000313" key="5">
    <source>
        <dbReference type="Proteomes" id="UP000011713"/>
    </source>
</evidence>
<dbReference type="InterPro" id="IPR025934">
    <property type="entry name" value="NudC_N_dom"/>
</dbReference>
<dbReference type="InParanoid" id="M4BB55"/>
<protein>
    <recommendedName>
        <fullName evidence="3">CS domain-containing protein</fullName>
    </recommendedName>
</protein>
<dbReference type="FunCoup" id="M4BB55">
    <property type="interactions" value="79"/>
</dbReference>
<dbReference type="STRING" id="559515.M4BB55"/>
<proteinExistence type="predicted"/>
<dbReference type="Pfam" id="PF04969">
    <property type="entry name" value="CS"/>
    <property type="match status" value="1"/>
</dbReference>
<accession>M4BB55</accession>
<dbReference type="EMBL" id="JH598083">
    <property type="status" value="NOT_ANNOTATED_CDS"/>
    <property type="molecule type" value="Genomic_DNA"/>
</dbReference>
<evidence type="ECO:0000313" key="4">
    <source>
        <dbReference type="EnsemblProtists" id="HpaP803517"/>
    </source>
</evidence>